<evidence type="ECO:0000256" key="6">
    <source>
        <dbReference type="RuleBase" id="RU003915"/>
    </source>
</evidence>
<evidence type="ECO:0000256" key="7">
    <source>
        <dbReference type="SAM" id="SignalP"/>
    </source>
</evidence>
<feature type="chain" id="PRO_5046971041" description="Peptidyl-prolyl cis-trans isomerase" evidence="7">
    <location>
        <begin position="28"/>
        <end position="172"/>
    </location>
</feature>
<dbReference type="Pfam" id="PF00254">
    <property type="entry name" value="FKBP_C"/>
    <property type="match status" value="1"/>
</dbReference>
<dbReference type="Proteomes" id="UP000619041">
    <property type="component" value="Unassembled WGS sequence"/>
</dbReference>
<evidence type="ECO:0000259" key="8">
    <source>
        <dbReference type="PROSITE" id="PS50059"/>
    </source>
</evidence>
<dbReference type="PROSITE" id="PS50059">
    <property type="entry name" value="FKBP_PPIASE"/>
    <property type="match status" value="1"/>
</dbReference>
<accession>A0ABQ1SDX6</accession>
<sequence>MRRLFSGHGGATLALGLALIVGAAALAEGPADGPADRSQDVVWMNAQQSALAVRAAQPGWQPVEGGLLWRRVAGDGSGAHPAVTDIVTVHYTGTFVDGSTFDTSEGGEPVTFPLGKLIPAWKLAIPQMGVGDTIEIAAPANLAYGVKGKGPIPGGATLLFTVRLLDIGKGGQ</sequence>
<evidence type="ECO:0000256" key="4">
    <source>
        <dbReference type="ARBA" id="ARBA00023235"/>
    </source>
</evidence>
<gene>
    <name evidence="9" type="ORF">GCM10011515_25400</name>
</gene>
<dbReference type="PANTHER" id="PTHR43811">
    <property type="entry name" value="FKBP-TYPE PEPTIDYL-PROLYL CIS-TRANS ISOMERASE FKPA"/>
    <property type="match status" value="1"/>
</dbReference>
<comment type="catalytic activity">
    <reaction evidence="1 5 6">
        <text>[protein]-peptidylproline (omega=180) = [protein]-peptidylproline (omega=0)</text>
        <dbReference type="Rhea" id="RHEA:16237"/>
        <dbReference type="Rhea" id="RHEA-COMP:10747"/>
        <dbReference type="Rhea" id="RHEA-COMP:10748"/>
        <dbReference type="ChEBI" id="CHEBI:83833"/>
        <dbReference type="ChEBI" id="CHEBI:83834"/>
        <dbReference type="EC" id="5.2.1.8"/>
    </reaction>
</comment>
<protein>
    <recommendedName>
        <fullName evidence="6">Peptidyl-prolyl cis-trans isomerase</fullName>
        <ecNumber evidence="6">5.2.1.8</ecNumber>
    </recommendedName>
</protein>
<dbReference type="Gene3D" id="3.10.50.40">
    <property type="match status" value="1"/>
</dbReference>
<evidence type="ECO:0000256" key="3">
    <source>
        <dbReference type="ARBA" id="ARBA00023110"/>
    </source>
</evidence>
<dbReference type="EMBL" id="BMKL01000001">
    <property type="protein sequence ID" value="GGE04709.1"/>
    <property type="molecule type" value="Genomic_DNA"/>
</dbReference>
<evidence type="ECO:0000256" key="2">
    <source>
        <dbReference type="ARBA" id="ARBA00006577"/>
    </source>
</evidence>
<comment type="caution">
    <text evidence="9">The sequence shown here is derived from an EMBL/GenBank/DDBJ whole genome shotgun (WGS) entry which is preliminary data.</text>
</comment>
<dbReference type="GO" id="GO:0016853">
    <property type="term" value="F:isomerase activity"/>
    <property type="evidence" value="ECO:0007669"/>
    <property type="project" value="UniProtKB-KW"/>
</dbReference>
<feature type="domain" description="PPIase FKBP-type" evidence="8">
    <location>
        <begin position="84"/>
        <end position="168"/>
    </location>
</feature>
<keyword evidence="7" id="KW-0732">Signal</keyword>
<keyword evidence="10" id="KW-1185">Reference proteome</keyword>
<evidence type="ECO:0000313" key="10">
    <source>
        <dbReference type="Proteomes" id="UP000619041"/>
    </source>
</evidence>
<dbReference type="SUPFAM" id="SSF54534">
    <property type="entry name" value="FKBP-like"/>
    <property type="match status" value="1"/>
</dbReference>
<dbReference type="PANTHER" id="PTHR43811:SF19">
    <property type="entry name" value="39 KDA FK506-BINDING NUCLEAR PROTEIN"/>
    <property type="match status" value="1"/>
</dbReference>
<evidence type="ECO:0000313" key="9">
    <source>
        <dbReference type="EMBL" id="GGE04709.1"/>
    </source>
</evidence>
<organism evidence="9 10">
    <name type="scientific">Tsuneonella deserti</name>
    <dbReference type="NCBI Taxonomy" id="2035528"/>
    <lineage>
        <taxon>Bacteria</taxon>
        <taxon>Pseudomonadati</taxon>
        <taxon>Pseudomonadota</taxon>
        <taxon>Alphaproteobacteria</taxon>
        <taxon>Sphingomonadales</taxon>
        <taxon>Erythrobacteraceae</taxon>
        <taxon>Tsuneonella</taxon>
    </lineage>
</organism>
<keyword evidence="4 5" id="KW-0413">Isomerase</keyword>
<dbReference type="EC" id="5.2.1.8" evidence="6"/>
<dbReference type="InterPro" id="IPR001179">
    <property type="entry name" value="PPIase_FKBP_dom"/>
</dbReference>
<reference evidence="10" key="1">
    <citation type="journal article" date="2019" name="Int. J. Syst. Evol. Microbiol.">
        <title>The Global Catalogue of Microorganisms (GCM) 10K type strain sequencing project: providing services to taxonomists for standard genome sequencing and annotation.</title>
        <authorList>
            <consortium name="The Broad Institute Genomics Platform"/>
            <consortium name="The Broad Institute Genome Sequencing Center for Infectious Disease"/>
            <person name="Wu L."/>
            <person name="Ma J."/>
        </authorList>
    </citation>
    <scope>NUCLEOTIDE SEQUENCE [LARGE SCALE GENOMIC DNA]</scope>
    <source>
        <strain evidence="10">CGMCC 1.15959</strain>
    </source>
</reference>
<keyword evidence="3 5" id="KW-0697">Rotamase</keyword>
<dbReference type="RefSeq" id="WP_229658587.1">
    <property type="nucleotide sequence ID" value="NZ_BMKL01000001.1"/>
</dbReference>
<dbReference type="InterPro" id="IPR046357">
    <property type="entry name" value="PPIase_dom_sf"/>
</dbReference>
<comment type="similarity">
    <text evidence="2 6">Belongs to the FKBP-type PPIase family.</text>
</comment>
<evidence type="ECO:0000256" key="1">
    <source>
        <dbReference type="ARBA" id="ARBA00000971"/>
    </source>
</evidence>
<evidence type="ECO:0000256" key="5">
    <source>
        <dbReference type="PROSITE-ProRule" id="PRU00277"/>
    </source>
</evidence>
<feature type="signal peptide" evidence="7">
    <location>
        <begin position="1"/>
        <end position="27"/>
    </location>
</feature>
<name>A0ABQ1SDX6_9SPHN</name>
<proteinExistence type="inferred from homology"/>